<dbReference type="EMBL" id="PFTH01000096">
    <property type="protein sequence ID" value="PJB88325.1"/>
    <property type="molecule type" value="Genomic_DNA"/>
</dbReference>
<dbReference type="AlphaFoldDB" id="A0A2M8DCY9"/>
<evidence type="ECO:0000256" key="1">
    <source>
        <dbReference type="SAM" id="Phobius"/>
    </source>
</evidence>
<feature type="non-terminal residue" evidence="2">
    <location>
        <position position="188"/>
    </location>
</feature>
<feature type="transmembrane region" description="Helical" evidence="1">
    <location>
        <begin position="134"/>
        <end position="156"/>
    </location>
</feature>
<protein>
    <recommendedName>
        <fullName evidence="4">Peptidase M50 domain-containing protein</fullName>
    </recommendedName>
</protein>
<reference evidence="3" key="1">
    <citation type="submission" date="2017-09" db="EMBL/GenBank/DDBJ databases">
        <title>Depth-based differentiation of microbial function through sediment-hosted aquifers and enrichment of novel symbionts in the deep terrestrial subsurface.</title>
        <authorList>
            <person name="Probst A.J."/>
            <person name="Ladd B."/>
            <person name="Jarett J.K."/>
            <person name="Geller-Mcgrath D.E."/>
            <person name="Sieber C.M.K."/>
            <person name="Emerson J.B."/>
            <person name="Anantharaman K."/>
            <person name="Thomas B.C."/>
            <person name="Malmstrom R."/>
            <person name="Stieglmeier M."/>
            <person name="Klingl A."/>
            <person name="Woyke T."/>
            <person name="Ryan C.M."/>
            <person name="Banfield J.F."/>
        </authorList>
    </citation>
    <scope>NUCLEOTIDE SEQUENCE [LARGE SCALE GENOMIC DNA]</scope>
</reference>
<accession>A0A2M8DCY9</accession>
<evidence type="ECO:0000313" key="3">
    <source>
        <dbReference type="Proteomes" id="UP000229706"/>
    </source>
</evidence>
<feature type="transmembrane region" description="Helical" evidence="1">
    <location>
        <begin position="103"/>
        <end position="127"/>
    </location>
</feature>
<keyword evidence="1" id="KW-0472">Membrane</keyword>
<gene>
    <name evidence="2" type="ORF">CO083_02555</name>
</gene>
<sequence>MEIFTILNNWQWLIFLLLIVSLFFVSHSTTNELFYFLRIFFKSEKTVFGLVSLIYLPGTIMHEMAHFLMATVLIIKVREVKILPEFEENYIKLGKVLYEKKDFVRGVLIGIAPITIGLGFLWWLALVQIFPNPIWYVNILLGYIIFSVSSTMFSSAQDLVDLVYIFPVFFFAGVIIYIFNIRIDLLFN</sequence>
<feature type="transmembrane region" description="Helical" evidence="1">
    <location>
        <begin position="162"/>
        <end position="179"/>
    </location>
</feature>
<organism evidence="2 3">
    <name type="scientific">Candidatus Roizmanbacteria bacterium CG_4_9_14_0_8_um_filter_34_12</name>
    <dbReference type="NCBI Taxonomy" id="1974840"/>
    <lineage>
        <taxon>Bacteria</taxon>
        <taxon>Candidatus Roizmaniibacteriota</taxon>
    </lineage>
</organism>
<evidence type="ECO:0000313" key="2">
    <source>
        <dbReference type="EMBL" id="PJB88325.1"/>
    </source>
</evidence>
<keyword evidence="1" id="KW-1133">Transmembrane helix</keyword>
<proteinExistence type="predicted"/>
<name>A0A2M8DCY9_9BACT</name>
<feature type="transmembrane region" description="Helical" evidence="1">
    <location>
        <begin position="47"/>
        <end position="75"/>
    </location>
</feature>
<comment type="caution">
    <text evidence="2">The sequence shown here is derived from an EMBL/GenBank/DDBJ whole genome shotgun (WGS) entry which is preliminary data.</text>
</comment>
<evidence type="ECO:0008006" key="4">
    <source>
        <dbReference type="Google" id="ProtNLM"/>
    </source>
</evidence>
<dbReference type="Proteomes" id="UP000229706">
    <property type="component" value="Unassembled WGS sequence"/>
</dbReference>
<feature type="transmembrane region" description="Helical" evidence="1">
    <location>
        <begin position="12"/>
        <end position="35"/>
    </location>
</feature>
<keyword evidence="1" id="KW-0812">Transmembrane</keyword>